<dbReference type="HOGENOM" id="CLU_010194_2_9_11"/>
<dbReference type="PRINTS" id="PR00081">
    <property type="entry name" value="GDHRDH"/>
</dbReference>
<dbReference type="PATRIC" id="fig|1415166.3.peg.5372"/>
<dbReference type="InterPro" id="IPR051911">
    <property type="entry name" value="SDR_oxidoreductase"/>
</dbReference>
<dbReference type="OrthoDB" id="9792003at2"/>
<sequence>MSKVWFVTGSSRGFGRRFVEAALSRGDRVAATARAVESLAPLAAEYENALLPMELDVTDRAAVRAAVARAHGVFGRLDIVVNNAGYGLFGAVEELSEQQIRDQFETNFFGALWVTQAVLPLLREQRGGHIIQMSSIAGVIALPNLGGYHASKWALEGLSDALAQEVAGQHIHVTLVEPGGFATDWSGASAVHADPLPIYDPVRSRSVSSPGDPSAASAALLRIVDAENPPLRVFFGSTPGKVVPHVYSARLQTWQEWADVAELAQG</sequence>
<dbReference type="eggNOG" id="COG4221">
    <property type="taxonomic scope" value="Bacteria"/>
</dbReference>
<evidence type="ECO:0000313" key="5">
    <source>
        <dbReference type="Proteomes" id="UP000019150"/>
    </source>
</evidence>
<dbReference type="Gene3D" id="3.40.50.720">
    <property type="entry name" value="NAD(P)-binding Rossmann-like Domain"/>
    <property type="match status" value="1"/>
</dbReference>
<dbReference type="Proteomes" id="UP000019150">
    <property type="component" value="Chromosome"/>
</dbReference>
<dbReference type="InterPro" id="IPR002347">
    <property type="entry name" value="SDR_fam"/>
</dbReference>
<dbReference type="PANTHER" id="PTHR43976:SF16">
    <property type="entry name" value="SHORT-CHAIN DEHYDROGENASE_REDUCTASE FAMILY PROTEIN"/>
    <property type="match status" value="1"/>
</dbReference>
<dbReference type="STRING" id="1415166.NONO_c52120"/>
<evidence type="ECO:0000256" key="3">
    <source>
        <dbReference type="RuleBase" id="RU000363"/>
    </source>
</evidence>
<dbReference type="NCBIfam" id="NF006114">
    <property type="entry name" value="PRK08263.1"/>
    <property type="match status" value="1"/>
</dbReference>
<name>W5TS01_9NOCA</name>
<dbReference type="PANTHER" id="PTHR43976">
    <property type="entry name" value="SHORT CHAIN DEHYDROGENASE"/>
    <property type="match status" value="1"/>
</dbReference>
<dbReference type="CDD" id="cd05374">
    <property type="entry name" value="17beta-HSD-like_SDR_c"/>
    <property type="match status" value="1"/>
</dbReference>
<keyword evidence="2" id="KW-0560">Oxidoreductase</keyword>
<evidence type="ECO:0000256" key="1">
    <source>
        <dbReference type="ARBA" id="ARBA00006484"/>
    </source>
</evidence>
<dbReference type="AlphaFoldDB" id="W5TS01"/>
<evidence type="ECO:0000313" key="4">
    <source>
        <dbReference type="EMBL" id="AHH19996.1"/>
    </source>
</evidence>
<accession>W5TS01</accession>
<dbReference type="InterPro" id="IPR036291">
    <property type="entry name" value="NAD(P)-bd_dom_sf"/>
</dbReference>
<gene>
    <name evidence="4" type="ORF">NONO_c52120</name>
</gene>
<dbReference type="PRINTS" id="PR00080">
    <property type="entry name" value="SDRFAMILY"/>
</dbReference>
<dbReference type="Pfam" id="PF00106">
    <property type="entry name" value="adh_short"/>
    <property type="match status" value="1"/>
</dbReference>
<dbReference type="GO" id="GO:0016491">
    <property type="term" value="F:oxidoreductase activity"/>
    <property type="evidence" value="ECO:0007669"/>
    <property type="project" value="UniProtKB-KW"/>
</dbReference>
<proteinExistence type="inferred from homology"/>
<comment type="similarity">
    <text evidence="1 3">Belongs to the short-chain dehydrogenases/reductases (SDR) family.</text>
</comment>
<keyword evidence="5" id="KW-1185">Reference proteome</keyword>
<dbReference type="EMBL" id="CP006850">
    <property type="protein sequence ID" value="AHH19996.1"/>
    <property type="molecule type" value="Genomic_DNA"/>
</dbReference>
<reference evidence="4 5" key="1">
    <citation type="journal article" date="2014" name="Appl. Environ. Microbiol.">
        <title>Insights into the Microbial Degradation of Rubber and Gutta-Percha by Analysis of the Complete Genome of Nocardia nova SH22a.</title>
        <authorList>
            <person name="Luo Q."/>
            <person name="Hiessl S."/>
            <person name="Poehlein A."/>
            <person name="Daniel R."/>
            <person name="Steinbuchel A."/>
        </authorList>
    </citation>
    <scope>NUCLEOTIDE SEQUENCE [LARGE SCALE GENOMIC DNA]</scope>
    <source>
        <strain evidence="4">SH22a</strain>
    </source>
</reference>
<dbReference type="RefSeq" id="WP_025351380.1">
    <property type="nucleotide sequence ID" value="NZ_CP006850.1"/>
</dbReference>
<organism evidence="4 5">
    <name type="scientific">Nocardia nova SH22a</name>
    <dbReference type="NCBI Taxonomy" id="1415166"/>
    <lineage>
        <taxon>Bacteria</taxon>
        <taxon>Bacillati</taxon>
        <taxon>Actinomycetota</taxon>
        <taxon>Actinomycetes</taxon>
        <taxon>Mycobacteriales</taxon>
        <taxon>Nocardiaceae</taxon>
        <taxon>Nocardia</taxon>
    </lineage>
</organism>
<dbReference type="SUPFAM" id="SSF51735">
    <property type="entry name" value="NAD(P)-binding Rossmann-fold domains"/>
    <property type="match status" value="1"/>
</dbReference>
<evidence type="ECO:0000256" key="2">
    <source>
        <dbReference type="ARBA" id="ARBA00023002"/>
    </source>
</evidence>
<protein>
    <submittedName>
        <fullName evidence="4">Putative oxidoreductase, SDR-family</fullName>
    </submittedName>
</protein>
<dbReference type="KEGG" id="nno:NONO_c52120"/>